<name>A0A0K9NZQ8_ZOSMR</name>
<accession>A0A0K9NZQ8</accession>
<sequence>MSSTTSPRWHEKATGFFSNSGTKIKQVGQSAGTLLGDVAKGTGGNVSDAAGRVSSLVKNRWEVLQKSKSQQSRSSSGDSVQERFISAAASTGTVLKRSFTETKDRVIVGKMKVEEVAKKTADKTKIILNNLERWQKGVADNDVFGVSIEIVIQRQNSSKPVPEILVKCAEFLVLSGLHTEHLFKMEGDTQTIRQLISLYNNDCNACLPDGLQPIEVAALIKYYLASLPEPLTTFALYLEIRDARSSIDDLRNILKRLPNVNYMTLEFVTALLLCVSKRSSLNKMNAHSLSLEFAPLLIWQKGDPRTNSRNSYSKKTEGDSKSMEFAASRTAVDNLSDDEDNVYASSLIPLDDGVPADYGAIEVIQCLIEHHNAIFTDANETTWK</sequence>
<dbReference type="InterPro" id="IPR008936">
    <property type="entry name" value="Rho_GTPase_activation_prot"/>
</dbReference>
<evidence type="ECO:0000259" key="1">
    <source>
        <dbReference type="PROSITE" id="PS50238"/>
    </source>
</evidence>
<dbReference type="PROSITE" id="PS50238">
    <property type="entry name" value="RHOGAP"/>
    <property type="match status" value="1"/>
</dbReference>
<dbReference type="GO" id="GO:0007165">
    <property type="term" value="P:signal transduction"/>
    <property type="evidence" value="ECO:0007669"/>
    <property type="project" value="InterPro"/>
</dbReference>
<dbReference type="Proteomes" id="UP000036987">
    <property type="component" value="Unassembled WGS sequence"/>
</dbReference>
<keyword evidence="3" id="KW-1185">Reference proteome</keyword>
<dbReference type="Pfam" id="PF00620">
    <property type="entry name" value="RhoGAP"/>
    <property type="match status" value="1"/>
</dbReference>
<dbReference type="Gene3D" id="1.10.555.10">
    <property type="entry name" value="Rho GTPase activation protein"/>
    <property type="match status" value="1"/>
</dbReference>
<evidence type="ECO:0000313" key="3">
    <source>
        <dbReference type="Proteomes" id="UP000036987"/>
    </source>
</evidence>
<feature type="domain" description="Rho-GAP" evidence="1">
    <location>
        <begin position="146"/>
        <end position="343"/>
    </location>
</feature>
<dbReference type="InterPro" id="IPR000198">
    <property type="entry name" value="RhoGAP_dom"/>
</dbReference>
<dbReference type="PANTHER" id="PTHR47367:SF1">
    <property type="entry name" value="OS07G0486500 PROTEIN"/>
    <property type="match status" value="1"/>
</dbReference>
<dbReference type="OrthoDB" id="19923at2759"/>
<dbReference type="EMBL" id="LFYR01001488">
    <property type="protein sequence ID" value="KMZ61477.1"/>
    <property type="molecule type" value="Genomic_DNA"/>
</dbReference>
<dbReference type="PANTHER" id="PTHR47367">
    <property type="entry name" value="AUXIN-REGULATED PROTEIN-LIKE"/>
    <property type="match status" value="1"/>
</dbReference>
<dbReference type="SUPFAM" id="SSF48350">
    <property type="entry name" value="GTPase activation domain, GAP"/>
    <property type="match status" value="1"/>
</dbReference>
<dbReference type="STRING" id="29655.A0A0K9NZQ8"/>
<proteinExistence type="predicted"/>
<organism evidence="2 3">
    <name type="scientific">Zostera marina</name>
    <name type="common">Eelgrass</name>
    <dbReference type="NCBI Taxonomy" id="29655"/>
    <lineage>
        <taxon>Eukaryota</taxon>
        <taxon>Viridiplantae</taxon>
        <taxon>Streptophyta</taxon>
        <taxon>Embryophyta</taxon>
        <taxon>Tracheophyta</taxon>
        <taxon>Spermatophyta</taxon>
        <taxon>Magnoliopsida</taxon>
        <taxon>Liliopsida</taxon>
        <taxon>Zosteraceae</taxon>
        <taxon>Zostera</taxon>
    </lineage>
</organism>
<evidence type="ECO:0000313" key="2">
    <source>
        <dbReference type="EMBL" id="KMZ61477.1"/>
    </source>
</evidence>
<gene>
    <name evidence="2" type="ORF">ZOSMA_52G01280</name>
</gene>
<dbReference type="OMA" id="MWQQGDS"/>
<reference evidence="3" key="1">
    <citation type="journal article" date="2016" name="Nature">
        <title>The genome of the seagrass Zostera marina reveals angiosperm adaptation to the sea.</title>
        <authorList>
            <person name="Olsen J.L."/>
            <person name="Rouze P."/>
            <person name="Verhelst B."/>
            <person name="Lin Y.-C."/>
            <person name="Bayer T."/>
            <person name="Collen J."/>
            <person name="Dattolo E."/>
            <person name="De Paoli E."/>
            <person name="Dittami S."/>
            <person name="Maumus F."/>
            <person name="Michel G."/>
            <person name="Kersting A."/>
            <person name="Lauritano C."/>
            <person name="Lohaus R."/>
            <person name="Toepel M."/>
            <person name="Tonon T."/>
            <person name="Vanneste K."/>
            <person name="Amirebrahimi M."/>
            <person name="Brakel J."/>
            <person name="Bostroem C."/>
            <person name="Chovatia M."/>
            <person name="Grimwood J."/>
            <person name="Jenkins J.W."/>
            <person name="Jueterbock A."/>
            <person name="Mraz A."/>
            <person name="Stam W.T."/>
            <person name="Tice H."/>
            <person name="Bornberg-Bauer E."/>
            <person name="Green P.J."/>
            <person name="Pearson G.A."/>
            <person name="Procaccini G."/>
            <person name="Duarte C.M."/>
            <person name="Schmutz J."/>
            <person name="Reusch T.B.H."/>
            <person name="Van de Peer Y."/>
        </authorList>
    </citation>
    <scope>NUCLEOTIDE SEQUENCE [LARGE SCALE GENOMIC DNA]</scope>
    <source>
        <strain evidence="3">cv. Finnish</strain>
    </source>
</reference>
<comment type="caution">
    <text evidence="2">The sequence shown here is derived from an EMBL/GenBank/DDBJ whole genome shotgun (WGS) entry which is preliminary data.</text>
</comment>
<dbReference type="CDD" id="cd00159">
    <property type="entry name" value="RhoGAP"/>
    <property type="match status" value="1"/>
</dbReference>
<protein>
    <submittedName>
        <fullName evidence="2">Rho GTPase-activating protein 29</fullName>
    </submittedName>
</protein>
<dbReference type="AlphaFoldDB" id="A0A0K9NZQ8"/>
<dbReference type="SMART" id="SM00324">
    <property type="entry name" value="RhoGAP"/>
    <property type="match status" value="1"/>
</dbReference>